<sequence length="85" mass="9806">MDSSEANSTRQVPILGGKQHKNSTVIDPTLNYEATNKPKKKFWPNKGLDEESKISKSQQLVEKVDQKLNRMDQDFKLLKTCFMIH</sequence>
<evidence type="ECO:0000313" key="2">
    <source>
        <dbReference type="EMBL" id="KAH1096010.1"/>
    </source>
</evidence>
<proteinExistence type="predicted"/>
<keyword evidence="3" id="KW-1185">Reference proteome</keyword>
<evidence type="ECO:0000256" key="1">
    <source>
        <dbReference type="SAM" id="MobiDB-lite"/>
    </source>
</evidence>
<dbReference type="Proteomes" id="UP000828251">
    <property type="component" value="Unassembled WGS sequence"/>
</dbReference>
<protein>
    <submittedName>
        <fullName evidence="2">Uncharacterized protein</fullName>
    </submittedName>
</protein>
<dbReference type="EMBL" id="JAIQCV010000005">
    <property type="protein sequence ID" value="KAH1096010.1"/>
    <property type="molecule type" value="Genomic_DNA"/>
</dbReference>
<organism evidence="2 3">
    <name type="scientific">Gossypium stocksii</name>
    <dbReference type="NCBI Taxonomy" id="47602"/>
    <lineage>
        <taxon>Eukaryota</taxon>
        <taxon>Viridiplantae</taxon>
        <taxon>Streptophyta</taxon>
        <taxon>Embryophyta</taxon>
        <taxon>Tracheophyta</taxon>
        <taxon>Spermatophyta</taxon>
        <taxon>Magnoliopsida</taxon>
        <taxon>eudicotyledons</taxon>
        <taxon>Gunneridae</taxon>
        <taxon>Pentapetalae</taxon>
        <taxon>rosids</taxon>
        <taxon>malvids</taxon>
        <taxon>Malvales</taxon>
        <taxon>Malvaceae</taxon>
        <taxon>Malvoideae</taxon>
        <taxon>Gossypium</taxon>
    </lineage>
</organism>
<accession>A0A9D3VRJ0</accession>
<gene>
    <name evidence="2" type="ORF">J1N35_012931</name>
</gene>
<comment type="caution">
    <text evidence="2">The sequence shown here is derived from an EMBL/GenBank/DDBJ whole genome shotgun (WGS) entry which is preliminary data.</text>
</comment>
<dbReference type="AlphaFoldDB" id="A0A9D3VRJ0"/>
<name>A0A9D3VRJ0_9ROSI</name>
<reference evidence="2 3" key="1">
    <citation type="journal article" date="2021" name="Plant Biotechnol. J.">
        <title>Multi-omics assisted identification of the key and species-specific regulatory components of drought-tolerant mechanisms in Gossypium stocksii.</title>
        <authorList>
            <person name="Yu D."/>
            <person name="Ke L."/>
            <person name="Zhang D."/>
            <person name="Wu Y."/>
            <person name="Sun Y."/>
            <person name="Mei J."/>
            <person name="Sun J."/>
            <person name="Sun Y."/>
        </authorList>
    </citation>
    <scope>NUCLEOTIDE SEQUENCE [LARGE SCALE GENOMIC DNA]</scope>
    <source>
        <strain evidence="3">cv. E1</strain>
        <tissue evidence="2">Leaf</tissue>
    </source>
</reference>
<feature type="region of interest" description="Disordered" evidence="1">
    <location>
        <begin position="1"/>
        <end position="23"/>
    </location>
</feature>
<feature type="compositionally biased region" description="Polar residues" evidence="1">
    <location>
        <begin position="1"/>
        <end position="11"/>
    </location>
</feature>
<evidence type="ECO:0000313" key="3">
    <source>
        <dbReference type="Proteomes" id="UP000828251"/>
    </source>
</evidence>